<feature type="transmembrane region" description="Helical" evidence="1">
    <location>
        <begin position="44"/>
        <end position="63"/>
    </location>
</feature>
<comment type="caution">
    <text evidence="2">The sequence shown here is derived from an EMBL/GenBank/DDBJ whole genome shotgun (WGS) entry which is preliminary data.</text>
</comment>
<keyword evidence="1" id="KW-0812">Transmembrane</keyword>
<dbReference type="EMBL" id="MEYS01000001">
    <property type="protein sequence ID" value="OGD34454.1"/>
    <property type="molecule type" value="Genomic_DNA"/>
</dbReference>
<evidence type="ECO:0000313" key="2">
    <source>
        <dbReference type="EMBL" id="OGD34454.1"/>
    </source>
</evidence>
<dbReference type="AlphaFoldDB" id="A0A1F5BV17"/>
<gene>
    <name evidence="2" type="ORF">A2988_02940</name>
</gene>
<feature type="transmembrane region" description="Helical" evidence="1">
    <location>
        <begin position="12"/>
        <end position="32"/>
    </location>
</feature>
<dbReference type="STRING" id="1797298.A2988_02940"/>
<reference evidence="2 3" key="1">
    <citation type="journal article" date="2016" name="Nat. Commun.">
        <title>Thousands of microbial genomes shed light on interconnected biogeochemical processes in an aquifer system.</title>
        <authorList>
            <person name="Anantharaman K."/>
            <person name="Brown C.T."/>
            <person name="Hug L.A."/>
            <person name="Sharon I."/>
            <person name="Castelle C.J."/>
            <person name="Probst A.J."/>
            <person name="Thomas B.C."/>
            <person name="Singh A."/>
            <person name="Wilkins M.J."/>
            <person name="Karaoz U."/>
            <person name="Brodie E.L."/>
            <person name="Williams K.H."/>
            <person name="Hubbard S.S."/>
            <person name="Banfield J.F."/>
        </authorList>
    </citation>
    <scope>NUCLEOTIDE SEQUENCE [LARGE SCALE GENOMIC DNA]</scope>
</reference>
<feature type="transmembrane region" description="Helical" evidence="1">
    <location>
        <begin position="122"/>
        <end position="143"/>
    </location>
</feature>
<feature type="transmembrane region" description="Helical" evidence="1">
    <location>
        <begin position="69"/>
        <end position="89"/>
    </location>
</feature>
<proteinExistence type="predicted"/>
<protein>
    <submittedName>
        <fullName evidence="2">Uncharacterized protein</fullName>
    </submittedName>
</protein>
<evidence type="ECO:0000313" key="3">
    <source>
        <dbReference type="Proteomes" id="UP000176650"/>
    </source>
</evidence>
<name>A0A1F5BV17_9BACT</name>
<sequence length="144" mass="16351">MVGAALATRISNPFALVFFAVVSHFVIDMIPHHDYDINPLKKKFYKIFIDGAIAAASLWYFIAPMPFEQQALCALGGFFGIFPDGLWMLHRLFGWKFLGPYVNFHYKLHWLLIRDNNKAHPAIGFATQAIAVVLSFYALSPLFL</sequence>
<dbReference type="Proteomes" id="UP000176650">
    <property type="component" value="Unassembled WGS sequence"/>
</dbReference>
<keyword evidence="1" id="KW-0472">Membrane</keyword>
<keyword evidence="1" id="KW-1133">Transmembrane helix</keyword>
<accession>A0A1F5BV17</accession>
<organism evidence="2 3">
    <name type="scientific">Candidatus Azambacteria bacterium RIFCSPLOWO2_01_FULL_46_25</name>
    <dbReference type="NCBI Taxonomy" id="1797298"/>
    <lineage>
        <taxon>Bacteria</taxon>
        <taxon>Candidatus Azamiibacteriota</taxon>
    </lineage>
</organism>
<evidence type="ECO:0000256" key="1">
    <source>
        <dbReference type="SAM" id="Phobius"/>
    </source>
</evidence>